<evidence type="ECO:0000313" key="1">
    <source>
        <dbReference type="EMBL" id="KAH9302571.1"/>
    </source>
</evidence>
<feature type="non-terminal residue" evidence="1">
    <location>
        <position position="278"/>
    </location>
</feature>
<evidence type="ECO:0000313" key="2">
    <source>
        <dbReference type="Proteomes" id="UP000824469"/>
    </source>
</evidence>
<comment type="caution">
    <text evidence="1">The sequence shown here is derived from an EMBL/GenBank/DDBJ whole genome shotgun (WGS) entry which is preliminary data.</text>
</comment>
<gene>
    <name evidence="1" type="ORF">KI387_014154</name>
</gene>
<dbReference type="AlphaFoldDB" id="A0AA38CJH5"/>
<keyword evidence="2" id="KW-1185">Reference proteome</keyword>
<dbReference type="EMBL" id="JAHRHJ020000009">
    <property type="protein sequence ID" value="KAH9302571.1"/>
    <property type="molecule type" value="Genomic_DNA"/>
</dbReference>
<reference evidence="1 2" key="1">
    <citation type="journal article" date="2021" name="Nat. Plants">
        <title>The Taxus genome provides insights into paclitaxel biosynthesis.</title>
        <authorList>
            <person name="Xiong X."/>
            <person name="Gou J."/>
            <person name="Liao Q."/>
            <person name="Li Y."/>
            <person name="Zhou Q."/>
            <person name="Bi G."/>
            <person name="Li C."/>
            <person name="Du R."/>
            <person name="Wang X."/>
            <person name="Sun T."/>
            <person name="Guo L."/>
            <person name="Liang H."/>
            <person name="Lu P."/>
            <person name="Wu Y."/>
            <person name="Zhang Z."/>
            <person name="Ro D.K."/>
            <person name="Shang Y."/>
            <person name="Huang S."/>
            <person name="Yan J."/>
        </authorList>
    </citation>
    <scope>NUCLEOTIDE SEQUENCE [LARGE SCALE GENOMIC DNA]</scope>
    <source>
        <strain evidence="1">Ta-2019</strain>
    </source>
</reference>
<name>A0AA38CJH5_TAXCH</name>
<organism evidence="1 2">
    <name type="scientific">Taxus chinensis</name>
    <name type="common">Chinese yew</name>
    <name type="synonym">Taxus wallichiana var. chinensis</name>
    <dbReference type="NCBI Taxonomy" id="29808"/>
    <lineage>
        <taxon>Eukaryota</taxon>
        <taxon>Viridiplantae</taxon>
        <taxon>Streptophyta</taxon>
        <taxon>Embryophyta</taxon>
        <taxon>Tracheophyta</taxon>
        <taxon>Spermatophyta</taxon>
        <taxon>Pinopsida</taxon>
        <taxon>Pinidae</taxon>
        <taxon>Conifers II</taxon>
        <taxon>Cupressales</taxon>
        <taxon>Taxaceae</taxon>
        <taxon>Taxus</taxon>
    </lineage>
</organism>
<protein>
    <submittedName>
        <fullName evidence="1">Uncharacterized protein</fullName>
    </submittedName>
</protein>
<accession>A0AA38CJH5</accession>
<dbReference type="Proteomes" id="UP000824469">
    <property type="component" value="Unassembled WGS sequence"/>
</dbReference>
<proteinExistence type="predicted"/>
<sequence length="278" mass="32479">TQYVNVKEFICLRENPTSSLIVKDITENLIRKMHNHFTLGQIGRLQKDLVTDYIKKIVDTLDEKHCWNNELLCLHMEMVTGNSCEDKILILIDSFRVAIISTFKSWGNEIDCISPHLLVTSKSETFSWIKMSKIESRMYFPEMALHLIIMLFLIGGNSTGLYEHAMQVLLTIFRDEHIKKNLPPKFKGKLLQIFQKNYPNMYTFFMHFSLLIRDIYNPLVTIDLAAHSEIDDRHEDFIVLRQESIESKELLLQNIFQDKGDMFVSNGREGDTKSKELL</sequence>
<feature type="non-terminal residue" evidence="1">
    <location>
        <position position="1"/>
    </location>
</feature>